<keyword evidence="10 18" id="KW-1133">Transmembrane helix</keyword>
<dbReference type="GO" id="GO:0016020">
    <property type="term" value="C:membrane"/>
    <property type="evidence" value="ECO:0007669"/>
    <property type="project" value="UniProtKB-SubCell"/>
</dbReference>
<dbReference type="EC" id="2.7.8.5" evidence="5"/>
<evidence type="ECO:0000256" key="7">
    <source>
        <dbReference type="ARBA" id="ARBA00022516"/>
    </source>
</evidence>
<keyword evidence="9 18" id="KW-0812">Transmembrane</keyword>
<keyword evidence="8 17" id="KW-0808">Transferase</keyword>
<evidence type="ECO:0000256" key="8">
    <source>
        <dbReference type="ARBA" id="ARBA00022679"/>
    </source>
</evidence>
<evidence type="ECO:0000256" key="16">
    <source>
        <dbReference type="ARBA" id="ARBA00048586"/>
    </source>
</evidence>
<dbReference type="PROSITE" id="PS00379">
    <property type="entry name" value="CDP_ALCOHOL_P_TRANSF"/>
    <property type="match status" value="1"/>
</dbReference>
<dbReference type="PANTHER" id="PTHR14269">
    <property type="entry name" value="CDP-DIACYLGLYCEROL--GLYCEROL-3-PHOSPHATE 3-PHOSPHATIDYLTRANSFERASE-RELATED"/>
    <property type="match status" value="1"/>
</dbReference>
<evidence type="ECO:0000256" key="2">
    <source>
        <dbReference type="ARBA" id="ARBA00004141"/>
    </source>
</evidence>
<dbReference type="GO" id="GO:0008444">
    <property type="term" value="F:CDP-diacylglycerol-glycerol-3-phosphate 3-phosphatidyltransferase activity"/>
    <property type="evidence" value="ECO:0007669"/>
    <property type="project" value="UniProtKB-EC"/>
</dbReference>
<comment type="catalytic activity">
    <reaction evidence="16">
        <text>a CDP-1,2-diacyl-sn-glycerol + sn-glycerol 3-phosphate = a 1,2-diacyl-sn-glycero-3-phospho-(1'-sn-glycero-3'-phosphate) + CMP + H(+)</text>
        <dbReference type="Rhea" id="RHEA:12593"/>
        <dbReference type="ChEBI" id="CHEBI:15378"/>
        <dbReference type="ChEBI" id="CHEBI:57597"/>
        <dbReference type="ChEBI" id="CHEBI:58332"/>
        <dbReference type="ChEBI" id="CHEBI:60110"/>
        <dbReference type="ChEBI" id="CHEBI:60377"/>
        <dbReference type="EC" id="2.7.8.5"/>
    </reaction>
</comment>
<evidence type="ECO:0000313" key="20">
    <source>
        <dbReference type="EMBL" id="OXT09385.1"/>
    </source>
</evidence>
<name>A0A231VM86_THETR</name>
<dbReference type="AlphaFoldDB" id="A0A231VM86"/>
<comment type="function">
    <text evidence="1">This protein catalyzes the committed step to the synthesis of the acidic phospholipids.</text>
</comment>
<proteinExistence type="inferred from homology"/>
<evidence type="ECO:0000256" key="18">
    <source>
        <dbReference type="SAM" id="Phobius"/>
    </source>
</evidence>
<dbReference type="InterPro" id="IPR048254">
    <property type="entry name" value="CDP_ALCOHOL_P_TRANSF_CS"/>
</dbReference>
<evidence type="ECO:0000313" key="19">
    <source>
        <dbReference type="EMBL" id="AST58645.1"/>
    </source>
</evidence>
<dbReference type="Gene3D" id="1.20.120.1760">
    <property type="match status" value="1"/>
</dbReference>
<dbReference type="EMBL" id="CP016893">
    <property type="protein sequence ID" value="AST58645.1"/>
    <property type="molecule type" value="Genomic_DNA"/>
</dbReference>
<reference evidence="19 21" key="1">
    <citation type="submission" date="2016-08" db="EMBL/GenBank/DDBJ databases">
        <title>A novel genetic cassette of butanologenic Thermoanaerobacterium thermosaccharolyticum that directly convert cellulose to butanol.</title>
        <authorList>
            <person name="Li T."/>
            <person name="He J."/>
        </authorList>
    </citation>
    <scope>NUCLEOTIDE SEQUENCE [LARGE SCALE GENOMIC DNA]</scope>
    <source>
        <strain evidence="19 21">TG57</strain>
    </source>
</reference>
<organism evidence="20 22">
    <name type="scientific">Thermoanaerobacterium thermosaccharolyticum</name>
    <name type="common">Clostridium thermosaccharolyticum</name>
    <dbReference type="NCBI Taxonomy" id="1517"/>
    <lineage>
        <taxon>Bacteria</taxon>
        <taxon>Bacillati</taxon>
        <taxon>Bacillota</taxon>
        <taxon>Clostridia</taxon>
        <taxon>Thermoanaerobacterales</taxon>
        <taxon>Thermoanaerobacteraceae</taxon>
        <taxon>Thermoanaerobacterium</taxon>
    </lineage>
</organism>
<evidence type="ECO:0000256" key="14">
    <source>
        <dbReference type="ARBA" id="ARBA00023264"/>
    </source>
</evidence>
<comment type="subcellular location">
    <subcellularLocation>
        <location evidence="2">Membrane</location>
        <topology evidence="2">Multi-pass membrane protein</topology>
    </subcellularLocation>
</comment>
<keyword evidence="12 18" id="KW-0472">Membrane</keyword>
<comment type="similarity">
    <text evidence="4 17">Belongs to the CDP-alcohol phosphatidyltransferase class-I family.</text>
</comment>
<evidence type="ECO:0000256" key="4">
    <source>
        <dbReference type="ARBA" id="ARBA00010441"/>
    </source>
</evidence>
<dbReference type="Pfam" id="PF01066">
    <property type="entry name" value="CDP-OH_P_transf"/>
    <property type="match status" value="1"/>
</dbReference>
<evidence type="ECO:0000313" key="21">
    <source>
        <dbReference type="Proteomes" id="UP000214975"/>
    </source>
</evidence>
<comment type="pathway">
    <text evidence="3">Phospholipid metabolism; phosphatidylglycerol biosynthesis; phosphatidylglycerol from CDP-diacylglycerol: step 1/2.</text>
</comment>
<dbReference type="GO" id="GO:0006655">
    <property type="term" value="P:phosphatidylglycerol biosynthetic process"/>
    <property type="evidence" value="ECO:0007669"/>
    <property type="project" value="UniProtKB-UniPathway"/>
</dbReference>
<evidence type="ECO:0000256" key="12">
    <source>
        <dbReference type="ARBA" id="ARBA00023136"/>
    </source>
</evidence>
<dbReference type="UniPathway" id="UPA00084">
    <property type="reaction ID" value="UER00503"/>
</dbReference>
<keyword evidence="13" id="KW-0594">Phospholipid biosynthesis</keyword>
<keyword evidence="11" id="KW-0443">Lipid metabolism</keyword>
<dbReference type="Proteomes" id="UP000214975">
    <property type="component" value="Chromosome"/>
</dbReference>
<sequence length="171" mass="19598">MNIPNILTMIRFVLIPVFVYSFFYINNGNIYAAVIFIISGLTDVLDGYIARHYNQITKIGILMDPLADKLMIITVLASLWIKGIIPFFIILIVIVKEVTMIIGAFILYRKKDIAIPANKFGKGATLLFYIAIIFSIFDWPYGLTLMIIALLLALIAFFIYSVEFKFYNYKQ</sequence>
<dbReference type="PIRSF" id="PIRSF000847">
    <property type="entry name" value="Phos_ph_gly_syn"/>
    <property type="match status" value="1"/>
</dbReference>
<dbReference type="OMA" id="WPGKWAV"/>
<evidence type="ECO:0000256" key="9">
    <source>
        <dbReference type="ARBA" id="ARBA00022692"/>
    </source>
</evidence>
<dbReference type="EMBL" id="NKHD01000004">
    <property type="protein sequence ID" value="OXT09385.1"/>
    <property type="molecule type" value="Genomic_DNA"/>
</dbReference>
<dbReference type="GeneID" id="93863883"/>
<dbReference type="RefSeq" id="WP_013297527.1">
    <property type="nucleotide sequence ID" value="NZ_CP016893.1"/>
</dbReference>
<accession>A0A231VM86</accession>
<evidence type="ECO:0000313" key="22">
    <source>
        <dbReference type="Proteomes" id="UP000215301"/>
    </source>
</evidence>
<feature type="transmembrane region" description="Helical" evidence="18">
    <location>
        <begin position="120"/>
        <end position="137"/>
    </location>
</feature>
<dbReference type="InterPro" id="IPR050324">
    <property type="entry name" value="CDP-alcohol_PTase-I"/>
</dbReference>
<evidence type="ECO:0000256" key="1">
    <source>
        <dbReference type="ARBA" id="ARBA00003973"/>
    </source>
</evidence>
<evidence type="ECO:0000256" key="5">
    <source>
        <dbReference type="ARBA" id="ARBA00013170"/>
    </source>
</evidence>
<evidence type="ECO:0000256" key="15">
    <source>
        <dbReference type="ARBA" id="ARBA00033018"/>
    </source>
</evidence>
<evidence type="ECO:0000256" key="17">
    <source>
        <dbReference type="RuleBase" id="RU003750"/>
    </source>
</evidence>
<reference evidence="20 22" key="2">
    <citation type="submission" date="2017-06" db="EMBL/GenBank/DDBJ databases">
        <title>Isolation and characterization of a thermophilic and butanogenic Thermoanaerobacterium thermosaccharolyticum M5 capable of efficient degradation of hemicellulose.</title>
        <authorList>
            <person name="Xin F."/>
            <person name="Jiang Y."/>
        </authorList>
    </citation>
    <scope>NUCLEOTIDE SEQUENCE [LARGE SCALE GENOMIC DNA]</scope>
    <source>
        <strain evidence="20 22">M5</strain>
    </source>
</reference>
<dbReference type="InterPro" id="IPR000462">
    <property type="entry name" value="CDP-OH_P_trans"/>
</dbReference>
<gene>
    <name evidence="20" type="ORF">CE561_01700</name>
    <name evidence="19" type="ORF">Thert_02828</name>
</gene>
<dbReference type="InterPro" id="IPR004570">
    <property type="entry name" value="Phosphatidylglycerol_P_synth"/>
</dbReference>
<feature type="transmembrane region" description="Helical" evidence="18">
    <location>
        <begin position="7"/>
        <end position="24"/>
    </location>
</feature>
<evidence type="ECO:0000256" key="6">
    <source>
        <dbReference type="ARBA" id="ARBA00014944"/>
    </source>
</evidence>
<keyword evidence="7" id="KW-0444">Lipid biosynthesis</keyword>
<protein>
    <recommendedName>
        <fullName evidence="6">CDP-diacylglycerol--glycerol-3-phosphate 3-phosphatidyltransferase</fullName>
        <ecNumber evidence="5">2.7.8.5</ecNumber>
    </recommendedName>
    <alternativeName>
        <fullName evidence="15">Phosphatidylglycerophosphate synthase</fullName>
    </alternativeName>
</protein>
<evidence type="ECO:0000256" key="3">
    <source>
        <dbReference type="ARBA" id="ARBA00005042"/>
    </source>
</evidence>
<dbReference type="PANTHER" id="PTHR14269:SF62">
    <property type="entry name" value="CDP-DIACYLGLYCEROL--GLYCEROL-3-PHOSPHATE 3-PHOSPHATIDYLTRANSFERASE 1, CHLOROPLASTIC"/>
    <property type="match status" value="1"/>
</dbReference>
<evidence type="ECO:0000256" key="10">
    <source>
        <dbReference type="ARBA" id="ARBA00022989"/>
    </source>
</evidence>
<feature type="transmembrane region" description="Helical" evidence="18">
    <location>
        <begin position="143"/>
        <end position="162"/>
    </location>
</feature>
<dbReference type="InterPro" id="IPR043130">
    <property type="entry name" value="CDP-OH_PTrfase_TM_dom"/>
</dbReference>
<keyword evidence="14" id="KW-1208">Phospholipid metabolism</keyword>
<evidence type="ECO:0000256" key="11">
    <source>
        <dbReference type="ARBA" id="ARBA00023098"/>
    </source>
</evidence>
<dbReference type="Proteomes" id="UP000215301">
    <property type="component" value="Unassembled WGS sequence"/>
</dbReference>
<evidence type="ECO:0000256" key="13">
    <source>
        <dbReference type="ARBA" id="ARBA00023209"/>
    </source>
</evidence>